<evidence type="ECO:0000313" key="3">
    <source>
        <dbReference type="EMBL" id="JAQ12000.1"/>
    </source>
</evidence>
<dbReference type="EMBL" id="GBHO01007538">
    <property type="protein sequence ID" value="JAG36066.1"/>
    <property type="molecule type" value="Transcribed_RNA"/>
</dbReference>
<evidence type="ECO:0000313" key="2">
    <source>
        <dbReference type="EMBL" id="JAG36066.1"/>
    </source>
</evidence>
<dbReference type="AlphaFoldDB" id="A0A0A9YWR9"/>
<evidence type="ECO:0000256" key="1">
    <source>
        <dbReference type="SAM" id="MobiDB-lite"/>
    </source>
</evidence>
<protein>
    <submittedName>
        <fullName evidence="2">Putative host range protein 2</fullName>
    </submittedName>
</protein>
<reference evidence="2" key="1">
    <citation type="journal article" date="2014" name="PLoS ONE">
        <title>Transcriptome-Based Identification of ABC Transporters in the Western Tarnished Plant Bug Lygus hesperus.</title>
        <authorList>
            <person name="Hull J.J."/>
            <person name="Chaney K."/>
            <person name="Geib S.M."/>
            <person name="Fabrick J.A."/>
            <person name="Brent C.S."/>
            <person name="Walsh D."/>
            <person name="Lavine L.C."/>
        </authorList>
    </citation>
    <scope>NUCLEOTIDE SEQUENCE</scope>
</reference>
<accession>A0A0A9YWR9</accession>
<feature type="region of interest" description="Disordered" evidence="1">
    <location>
        <begin position="532"/>
        <end position="566"/>
    </location>
</feature>
<dbReference type="EMBL" id="GDHC01006629">
    <property type="protein sequence ID" value="JAQ12000.1"/>
    <property type="molecule type" value="Transcribed_RNA"/>
</dbReference>
<organism evidence="2">
    <name type="scientific">Lygus hesperus</name>
    <name type="common">Western plant bug</name>
    <dbReference type="NCBI Taxonomy" id="30085"/>
    <lineage>
        <taxon>Eukaryota</taxon>
        <taxon>Metazoa</taxon>
        <taxon>Ecdysozoa</taxon>
        <taxon>Arthropoda</taxon>
        <taxon>Hexapoda</taxon>
        <taxon>Insecta</taxon>
        <taxon>Pterygota</taxon>
        <taxon>Neoptera</taxon>
        <taxon>Paraneoptera</taxon>
        <taxon>Hemiptera</taxon>
        <taxon>Heteroptera</taxon>
        <taxon>Panheteroptera</taxon>
        <taxon>Cimicomorpha</taxon>
        <taxon>Miridae</taxon>
        <taxon>Mirini</taxon>
        <taxon>Lygus</taxon>
    </lineage>
</organism>
<reference evidence="3" key="3">
    <citation type="journal article" date="2016" name="Gigascience">
        <title>De novo construction of an expanded transcriptome assembly for the western tarnished plant bug, Lygus hesperus.</title>
        <authorList>
            <person name="Tassone E.E."/>
            <person name="Geib S.M."/>
            <person name="Hall B."/>
            <person name="Fabrick J.A."/>
            <person name="Brent C.S."/>
            <person name="Hull J.J."/>
        </authorList>
    </citation>
    <scope>NUCLEOTIDE SEQUENCE</scope>
</reference>
<sequence>MDDDEVVLEGSELEKLLLSVRGDIETFPPNSGSQPCYGHKTEPIDPLRNNRPSDKTVLAELISLKQLLLSSGLMLDEDISFLVNECPDHQERTYLGRLDHILLPGCCLTLMISSYRLVKNLKWSILLFLSSIGPTVFIAYKLFQVSRVKKEMEELLVEMKSLTRFVKKTTKSIKETMTVVHTRLILSSFRKMNPELMDRYYLQVKVDIDNNSHTFMKFLLEIISITREATNLIISTEAFTNCSKSFFLASCTNEELGFPTLNDDCVVGVSITKLEELCIEYLVMQSEYLRALGMWLCSPVHNNPDGVSSKMLVYKESISQKHKMAQQVFTGALFTRYLERTNLPIHGSTDIVITKMNSALTALMIEALSLKSSLNEIGHSDISCFEFGLSNLESCISDCTEIFKEVRSYYSRRQKWDDNNQESSKCPLGPENASSARKTGVEVGYTDFSVSGEDKVYLCITDVNESMENLNDESTFMDESPKYPNTLLHELRSVLEEKRIEFKQRESNAIKNSDLEAVENQFDLVLLNNPMEKGAEQPPAEQDDKQTKSNSSQKLVPSIHPPQFEDSQLVSDVSDFSLSKSIAATAAKTSATWNCQNEEFFGDDDNDDD</sequence>
<reference evidence="2" key="2">
    <citation type="submission" date="2014-07" db="EMBL/GenBank/DDBJ databases">
        <authorList>
            <person name="Hull J."/>
        </authorList>
    </citation>
    <scope>NUCLEOTIDE SEQUENCE</scope>
</reference>
<name>A0A0A9YWR9_LYGHE</name>
<proteinExistence type="predicted"/>
<gene>
    <name evidence="2" type="primary">C4L</name>
    <name evidence="2" type="ORF">CM83_47812</name>
    <name evidence="3" type="ORF">g.55884</name>
</gene>